<dbReference type="SUPFAM" id="SSF52540">
    <property type="entry name" value="P-loop containing nucleoside triphosphate hydrolases"/>
    <property type="match status" value="1"/>
</dbReference>
<name>A0A0L8FGN6_OCTBM</name>
<dbReference type="EMBL" id="KQ432245">
    <property type="protein sequence ID" value="KOF62817.1"/>
    <property type="molecule type" value="Genomic_DNA"/>
</dbReference>
<dbReference type="Gene3D" id="3.40.50.300">
    <property type="entry name" value="P-loop containing nucleotide triphosphate hydrolases"/>
    <property type="match status" value="1"/>
</dbReference>
<dbReference type="InterPro" id="IPR027417">
    <property type="entry name" value="P-loop_NTPase"/>
</dbReference>
<sequence>MKWNKFHIHQYHTVSTSLRIFENLLKIQTIDISNFVNNIWNILAQKIPKINTFALEGVPSSGKSYIARSNSAMFRYSETIQGTSSFPSQDMYETELCLFEEPNTTLKTLQTFKLTEGADTAVAVKFKPSVTIKRTPIIITSNYPFDTLAPTDEKEAFKQRIVYIAACTHTHS</sequence>
<dbReference type="InterPro" id="IPR001257">
    <property type="entry name" value="Parvovirus_NS1_helicase"/>
</dbReference>
<dbReference type="AlphaFoldDB" id="A0A0L8FGN6"/>
<protein>
    <recommendedName>
        <fullName evidence="1">Parvovirus non-structural protein 1 helicase domain-containing protein</fullName>
    </recommendedName>
</protein>
<accession>A0A0L8FGN6</accession>
<organism evidence="2">
    <name type="scientific">Octopus bimaculoides</name>
    <name type="common">California two-spotted octopus</name>
    <dbReference type="NCBI Taxonomy" id="37653"/>
    <lineage>
        <taxon>Eukaryota</taxon>
        <taxon>Metazoa</taxon>
        <taxon>Spiralia</taxon>
        <taxon>Lophotrochozoa</taxon>
        <taxon>Mollusca</taxon>
        <taxon>Cephalopoda</taxon>
        <taxon>Coleoidea</taxon>
        <taxon>Octopodiformes</taxon>
        <taxon>Octopoda</taxon>
        <taxon>Incirrata</taxon>
        <taxon>Octopodidae</taxon>
        <taxon>Octopus</taxon>
    </lineage>
</organism>
<evidence type="ECO:0000259" key="1">
    <source>
        <dbReference type="Pfam" id="PF01057"/>
    </source>
</evidence>
<gene>
    <name evidence="2" type="ORF">OCBIM_22021590mg</name>
</gene>
<dbReference type="OrthoDB" id="6239126at2759"/>
<dbReference type="Pfam" id="PF01057">
    <property type="entry name" value="Parvo_NS1"/>
    <property type="match status" value="1"/>
</dbReference>
<feature type="domain" description="Parvovirus non-structural protein 1 helicase" evidence="1">
    <location>
        <begin position="23"/>
        <end position="142"/>
    </location>
</feature>
<dbReference type="GO" id="GO:0019079">
    <property type="term" value="P:viral genome replication"/>
    <property type="evidence" value="ECO:0007669"/>
    <property type="project" value="InterPro"/>
</dbReference>
<proteinExistence type="predicted"/>
<evidence type="ECO:0000313" key="2">
    <source>
        <dbReference type="EMBL" id="KOF62817.1"/>
    </source>
</evidence>
<reference evidence="2" key="1">
    <citation type="submission" date="2015-07" db="EMBL/GenBank/DDBJ databases">
        <title>MeaNS - Measles Nucleotide Surveillance Program.</title>
        <authorList>
            <person name="Tran T."/>
            <person name="Druce J."/>
        </authorList>
    </citation>
    <scope>NUCLEOTIDE SEQUENCE</scope>
    <source>
        <strain evidence="2">UCB-OBI-ISO-001</strain>
        <tissue evidence="2">Gonad</tissue>
    </source>
</reference>